<dbReference type="RefSeq" id="WP_040218424.1">
    <property type="nucleotide sequence ID" value="NZ_CALIFA010000082.1"/>
</dbReference>
<dbReference type="PANTHER" id="PTHR46558:SF4">
    <property type="entry name" value="DNA-BIDING PHAGE PROTEIN"/>
    <property type="match status" value="1"/>
</dbReference>
<dbReference type="PROSITE" id="PS50943">
    <property type="entry name" value="HTH_CROC1"/>
    <property type="match status" value="1"/>
</dbReference>
<dbReference type="EMBL" id="QEQD01000008">
    <property type="protein sequence ID" value="RDF01799.1"/>
    <property type="molecule type" value="Genomic_DNA"/>
</dbReference>
<proteinExistence type="predicted"/>
<sequence>MKTNEKIRQLRESRQWTQEEMATKLSMSTNGYAKIERGDTRSNLDRLEQISEVFGIDIVELLAYGEDGKINLTNSANNNHYSCIAFGDTDLKSEIQRLLLIISHKEEIIESQKKEIKLLAEMNELLKNK</sequence>
<dbReference type="GO" id="GO:0003677">
    <property type="term" value="F:DNA binding"/>
    <property type="evidence" value="ECO:0007669"/>
    <property type="project" value="UniProtKB-KW"/>
</dbReference>
<feature type="domain" description="HTH cro/C1-type" evidence="2">
    <location>
        <begin position="7"/>
        <end position="61"/>
    </location>
</feature>
<evidence type="ECO:0000256" key="1">
    <source>
        <dbReference type="ARBA" id="ARBA00023125"/>
    </source>
</evidence>
<dbReference type="Gene3D" id="1.10.260.40">
    <property type="entry name" value="lambda repressor-like DNA-binding domains"/>
    <property type="match status" value="1"/>
</dbReference>
<comment type="caution">
    <text evidence="3">The sequence shown here is derived from an EMBL/GenBank/DDBJ whole genome shotgun (WGS) entry which is preliminary data.</text>
</comment>
<evidence type="ECO:0000259" key="2">
    <source>
        <dbReference type="PROSITE" id="PS50943"/>
    </source>
</evidence>
<keyword evidence="1" id="KW-0238">DNA-binding</keyword>
<name>A0A369ZCU6_HAEPH</name>
<gene>
    <name evidence="3" type="ORF">DPV98_07645</name>
</gene>
<evidence type="ECO:0000313" key="3">
    <source>
        <dbReference type="EMBL" id="RDF01799.1"/>
    </source>
</evidence>
<dbReference type="InterPro" id="IPR001387">
    <property type="entry name" value="Cro/C1-type_HTH"/>
</dbReference>
<protein>
    <submittedName>
        <fullName evidence="3">XRE family transcriptional regulator</fullName>
    </submittedName>
</protein>
<reference evidence="3 4" key="1">
    <citation type="submission" date="2018-05" db="EMBL/GenBank/DDBJ databases">
        <title>Draft Genome Sequences for a Diverse set of 7 Haemophilus Species.</title>
        <authorList>
            <person name="Nichols M."/>
            <person name="Topaz N."/>
            <person name="Wang X."/>
            <person name="Wang X."/>
            <person name="Boxrud D."/>
        </authorList>
    </citation>
    <scope>NUCLEOTIDE SEQUENCE [LARGE SCALE GENOMIC DNA]</scope>
    <source>
        <strain evidence="3 4">C2010039593</strain>
    </source>
</reference>
<dbReference type="SMART" id="SM00530">
    <property type="entry name" value="HTH_XRE"/>
    <property type="match status" value="1"/>
</dbReference>
<dbReference type="CDD" id="cd00093">
    <property type="entry name" value="HTH_XRE"/>
    <property type="match status" value="1"/>
</dbReference>
<dbReference type="SUPFAM" id="SSF47413">
    <property type="entry name" value="lambda repressor-like DNA-binding domains"/>
    <property type="match status" value="1"/>
</dbReference>
<accession>A0A369ZCU6</accession>
<dbReference type="Proteomes" id="UP000253999">
    <property type="component" value="Unassembled WGS sequence"/>
</dbReference>
<dbReference type="InterPro" id="IPR010982">
    <property type="entry name" value="Lambda_DNA-bd_dom_sf"/>
</dbReference>
<organism evidence="3 4">
    <name type="scientific">Haemophilus parahaemolyticus</name>
    <dbReference type="NCBI Taxonomy" id="735"/>
    <lineage>
        <taxon>Bacteria</taxon>
        <taxon>Pseudomonadati</taxon>
        <taxon>Pseudomonadota</taxon>
        <taxon>Gammaproteobacteria</taxon>
        <taxon>Pasteurellales</taxon>
        <taxon>Pasteurellaceae</taxon>
        <taxon>Haemophilus</taxon>
    </lineage>
</organism>
<dbReference type="Pfam" id="PF01381">
    <property type="entry name" value="HTH_3"/>
    <property type="match status" value="1"/>
</dbReference>
<dbReference type="PANTHER" id="PTHR46558">
    <property type="entry name" value="TRACRIPTIONAL REGULATORY PROTEIN-RELATED-RELATED"/>
    <property type="match status" value="1"/>
</dbReference>
<evidence type="ECO:0000313" key="4">
    <source>
        <dbReference type="Proteomes" id="UP000253999"/>
    </source>
</evidence>
<dbReference type="AlphaFoldDB" id="A0A369ZCU6"/>
<dbReference type="STRING" id="735.B0185_09225"/>